<keyword evidence="6" id="KW-0460">Magnesium</keyword>
<sequence>MEKSETMRHHACCSDSWWEFSYNTAMHVYNRTPISRLNWKTPIEMFFGKIPDVSYFRVFGCAAYVFIHPERRKNKLSPHSELMTFIGYDKGTKGY</sequence>
<reference evidence="13 14" key="2">
    <citation type="journal article" date="2023" name="Proc. Natl. Acad. Sci. U.S.A.">
        <title>A global phylogenomic analysis of the shiitake genus Lentinula.</title>
        <authorList>
            <person name="Sierra-Patev S."/>
            <person name="Min B."/>
            <person name="Naranjo-Ortiz M."/>
            <person name="Looney B."/>
            <person name="Konkel Z."/>
            <person name="Slot J.C."/>
            <person name="Sakamoto Y."/>
            <person name="Steenwyk J.L."/>
            <person name="Rokas A."/>
            <person name="Carro J."/>
            <person name="Camarero S."/>
            <person name="Ferreira P."/>
            <person name="Molpeceres G."/>
            <person name="Ruiz-Duenas F.J."/>
            <person name="Serrano A."/>
            <person name="Henrissat B."/>
            <person name="Drula E."/>
            <person name="Hughes K.W."/>
            <person name="Mata J.L."/>
            <person name="Ishikawa N.K."/>
            <person name="Vargas-Isla R."/>
            <person name="Ushijima S."/>
            <person name="Smith C.A."/>
            <person name="Donoghue J."/>
            <person name="Ahrendt S."/>
            <person name="Andreopoulos W."/>
            <person name="He G."/>
            <person name="LaButti K."/>
            <person name="Lipzen A."/>
            <person name="Ng V."/>
            <person name="Riley R."/>
            <person name="Sandor L."/>
            <person name="Barry K."/>
            <person name="Martinez A.T."/>
            <person name="Xiao Y."/>
            <person name="Gibbons J.G."/>
            <person name="Terashima K."/>
            <person name="Grigoriev I.V."/>
            <person name="Hibbett D."/>
        </authorList>
    </citation>
    <scope>NUCLEOTIDE SEQUENCE [LARGE SCALE GENOMIC DNA]</scope>
    <source>
        <strain evidence="13 14">TFB7810</strain>
    </source>
</reference>
<dbReference type="GO" id="GO:0015074">
    <property type="term" value="P:DNA integration"/>
    <property type="evidence" value="ECO:0007669"/>
    <property type="project" value="UniProtKB-KW"/>
</dbReference>
<evidence type="ECO:0000313" key="12">
    <source>
        <dbReference type="EMBL" id="KAJ3743057.1"/>
    </source>
</evidence>
<keyword evidence="14" id="KW-1185">Reference proteome</keyword>
<evidence type="ECO:0000256" key="8">
    <source>
        <dbReference type="ARBA" id="ARBA00022918"/>
    </source>
</evidence>
<evidence type="ECO:0000313" key="13">
    <source>
        <dbReference type="EMBL" id="KAJ3751396.1"/>
    </source>
</evidence>
<dbReference type="InterPro" id="IPR057670">
    <property type="entry name" value="SH3_retrovirus"/>
</dbReference>
<feature type="domain" description="Retroviral polymerase SH3-like" evidence="11">
    <location>
        <begin position="61"/>
        <end position="95"/>
    </location>
</feature>
<keyword evidence="10" id="KW-0233">DNA recombination</keyword>
<keyword evidence="9" id="KW-0239">DNA-directed DNA polymerase</keyword>
<evidence type="ECO:0000256" key="2">
    <source>
        <dbReference type="ARBA" id="ARBA00022722"/>
    </source>
</evidence>
<dbReference type="SUPFAM" id="SSF53098">
    <property type="entry name" value="Ribonuclease H-like"/>
    <property type="match status" value="1"/>
</dbReference>
<dbReference type="PANTHER" id="PTHR42648:SF11">
    <property type="entry name" value="TRANSPOSON TY4-P GAG-POL POLYPROTEIN"/>
    <property type="match status" value="1"/>
</dbReference>
<dbReference type="Proteomes" id="UP001142393">
    <property type="component" value="Unassembled WGS sequence"/>
</dbReference>
<gene>
    <name evidence="13" type="ORF">DFH05DRAFT_1387841</name>
    <name evidence="12" type="ORF">DFH05DRAFT_1401105</name>
</gene>
<organism evidence="13 14">
    <name type="scientific">Lentinula detonsa</name>
    <dbReference type="NCBI Taxonomy" id="2804962"/>
    <lineage>
        <taxon>Eukaryota</taxon>
        <taxon>Fungi</taxon>
        <taxon>Dikarya</taxon>
        <taxon>Basidiomycota</taxon>
        <taxon>Agaricomycotina</taxon>
        <taxon>Agaricomycetes</taxon>
        <taxon>Agaricomycetidae</taxon>
        <taxon>Agaricales</taxon>
        <taxon>Marasmiineae</taxon>
        <taxon>Omphalotaceae</taxon>
        <taxon>Lentinula</taxon>
    </lineage>
</organism>
<dbReference type="InterPro" id="IPR012337">
    <property type="entry name" value="RNaseH-like_sf"/>
</dbReference>
<evidence type="ECO:0000259" key="11">
    <source>
        <dbReference type="Pfam" id="PF25597"/>
    </source>
</evidence>
<dbReference type="PANTHER" id="PTHR42648">
    <property type="entry name" value="TRANSPOSASE, PUTATIVE-RELATED"/>
    <property type="match status" value="1"/>
</dbReference>
<name>A0A9W8PD43_9AGAR</name>
<evidence type="ECO:0000256" key="5">
    <source>
        <dbReference type="ARBA" id="ARBA00022801"/>
    </source>
</evidence>
<evidence type="ECO:0000256" key="3">
    <source>
        <dbReference type="ARBA" id="ARBA00022723"/>
    </source>
</evidence>
<dbReference type="Pfam" id="PF25597">
    <property type="entry name" value="SH3_retrovirus"/>
    <property type="match status" value="1"/>
</dbReference>
<accession>A0A9W8PD43</accession>
<dbReference type="AlphaFoldDB" id="A0A9W8PD43"/>
<evidence type="ECO:0000256" key="6">
    <source>
        <dbReference type="ARBA" id="ARBA00022842"/>
    </source>
</evidence>
<keyword evidence="4" id="KW-0255">Endonuclease</keyword>
<keyword evidence="1" id="KW-0548">Nucleotidyltransferase</keyword>
<keyword evidence="8" id="KW-0695">RNA-directed DNA polymerase</keyword>
<dbReference type="GO" id="GO:0003964">
    <property type="term" value="F:RNA-directed DNA polymerase activity"/>
    <property type="evidence" value="ECO:0007669"/>
    <property type="project" value="UniProtKB-KW"/>
</dbReference>
<evidence type="ECO:0000256" key="9">
    <source>
        <dbReference type="ARBA" id="ARBA00022932"/>
    </source>
</evidence>
<dbReference type="GO" id="GO:0046872">
    <property type="term" value="F:metal ion binding"/>
    <property type="evidence" value="ECO:0007669"/>
    <property type="project" value="UniProtKB-KW"/>
</dbReference>
<reference evidence="13" key="1">
    <citation type="submission" date="2022-08" db="EMBL/GenBank/DDBJ databases">
        <authorList>
            <consortium name="DOE Joint Genome Institute"/>
            <person name="Min B."/>
            <person name="Sierra-Patev S."/>
            <person name="Naranjo-Ortiz M."/>
            <person name="Looney B."/>
            <person name="Konkel Z."/>
            <person name="Slot J.C."/>
            <person name="Sakamoto Y."/>
            <person name="Steenwyk J.L."/>
            <person name="Rokas A."/>
            <person name="Carro J."/>
            <person name="Camarero S."/>
            <person name="Ferreira P."/>
            <person name="Molpeceres G."/>
            <person name="Ruiz-duenas F.J."/>
            <person name="Serrano A."/>
            <person name="Henrissat B."/>
            <person name="Drula E."/>
            <person name="Hughes K.W."/>
            <person name="Mata J.L."/>
            <person name="Ishikawa N.K."/>
            <person name="Vargas-Isla R."/>
            <person name="Ushijima S."/>
            <person name="Smith C.A."/>
            <person name="Ahrendt S."/>
            <person name="Andreopoulos W."/>
            <person name="He G."/>
            <person name="LaButti K."/>
            <person name="Lipzen A."/>
            <person name="Ng V."/>
            <person name="Riley R."/>
            <person name="Sandor L."/>
            <person name="Barry K."/>
            <person name="Martinez A.T."/>
            <person name="Xiao Y."/>
            <person name="Gibbons J.G."/>
            <person name="Terashima K."/>
            <person name="Hibbett D.S."/>
            <person name="Grigoriev I.V."/>
        </authorList>
    </citation>
    <scope>NUCLEOTIDE SEQUENCE</scope>
    <source>
        <strain evidence="13">TFB7810</strain>
    </source>
</reference>
<dbReference type="InterPro" id="IPR039537">
    <property type="entry name" value="Retrotran_Ty1/copia-like"/>
</dbReference>
<evidence type="ECO:0000256" key="4">
    <source>
        <dbReference type="ARBA" id="ARBA00022759"/>
    </source>
</evidence>
<keyword evidence="3" id="KW-0479">Metal-binding</keyword>
<comment type="caution">
    <text evidence="13">The sequence shown here is derived from an EMBL/GenBank/DDBJ whole genome shotgun (WGS) entry which is preliminary data.</text>
</comment>
<dbReference type="GO" id="GO:0016787">
    <property type="term" value="F:hydrolase activity"/>
    <property type="evidence" value="ECO:0007669"/>
    <property type="project" value="UniProtKB-KW"/>
</dbReference>
<evidence type="ECO:0000256" key="10">
    <source>
        <dbReference type="ARBA" id="ARBA00023172"/>
    </source>
</evidence>
<keyword evidence="9" id="KW-0808">Transferase</keyword>
<evidence type="ECO:0000256" key="1">
    <source>
        <dbReference type="ARBA" id="ARBA00022695"/>
    </source>
</evidence>
<dbReference type="EMBL" id="JANVFU010000009">
    <property type="protein sequence ID" value="KAJ3743057.1"/>
    <property type="molecule type" value="Genomic_DNA"/>
</dbReference>
<evidence type="ECO:0000256" key="7">
    <source>
        <dbReference type="ARBA" id="ARBA00022908"/>
    </source>
</evidence>
<dbReference type="GO" id="GO:0003887">
    <property type="term" value="F:DNA-directed DNA polymerase activity"/>
    <property type="evidence" value="ECO:0007669"/>
    <property type="project" value="UniProtKB-KW"/>
</dbReference>
<keyword evidence="5" id="KW-0378">Hydrolase</keyword>
<keyword evidence="2" id="KW-0540">Nuclease</keyword>
<feature type="non-terminal residue" evidence="13">
    <location>
        <position position="95"/>
    </location>
</feature>
<evidence type="ECO:0000313" key="14">
    <source>
        <dbReference type="Proteomes" id="UP001142393"/>
    </source>
</evidence>
<dbReference type="GO" id="GO:0004519">
    <property type="term" value="F:endonuclease activity"/>
    <property type="evidence" value="ECO:0007669"/>
    <property type="project" value="UniProtKB-KW"/>
</dbReference>
<dbReference type="EMBL" id="JANVFU010000001">
    <property type="protein sequence ID" value="KAJ3751396.1"/>
    <property type="molecule type" value="Genomic_DNA"/>
</dbReference>
<proteinExistence type="predicted"/>
<keyword evidence="7" id="KW-0229">DNA integration</keyword>
<protein>
    <recommendedName>
        <fullName evidence="11">Retroviral polymerase SH3-like domain-containing protein</fullName>
    </recommendedName>
</protein>
<dbReference type="GO" id="GO:0006310">
    <property type="term" value="P:DNA recombination"/>
    <property type="evidence" value="ECO:0007669"/>
    <property type="project" value="UniProtKB-KW"/>
</dbReference>